<evidence type="ECO:0000313" key="4">
    <source>
        <dbReference type="Proteomes" id="UP000521872"/>
    </source>
</evidence>
<proteinExistence type="predicted"/>
<name>A0A8H4QKV6_9AGAR</name>
<organism evidence="3 4">
    <name type="scientific">Agrocybe pediades</name>
    <dbReference type="NCBI Taxonomy" id="84607"/>
    <lineage>
        <taxon>Eukaryota</taxon>
        <taxon>Fungi</taxon>
        <taxon>Dikarya</taxon>
        <taxon>Basidiomycota</taxon>
        <taxon>Agaricomycotina</taxon>
        <taxon>Agaricomycetes</taxon>
        <taxon>Agaricomycetidae</taxon>
        <taxon>Agaricales</taxon>
        <taxon>Agaricineae</taxon>
        <taxon>Strophariaceae</taxon>
        <taxon>Agrocybe</taxon>
    </lineage>
</organism>
<dbReference type="Proteomes" id="UP000521872">
    <property type="component" value="Unassembled WGS sequence"/>
</dbReference>
<reference evidence="3 4" key="1">
    <citation type="submission" date="2019-12" db="EMBL/GenBank/DDBJ databases">
        <authorList>
            <person name="Floudas D."/>
            <person name="Bentzer J."/>
            <person name="Ahren D."/>
            <person name="Johansson T."/>
            <person name="Persson P."/>
            <person name="Tunlid A."/>
        </authorList>
    </citation>
    <scope>NUCLEOTIDE SEQUENCE [LARGE SCALE GENOMIC DNA]</scope>
    <source>
        <strain evidence="3 4">CBS 102.39</strain>
    </source>
</reference>
<gene>
    <name evidence="3" type="ORF">D9613_010720</name>
</gene>
<comment type="caution">
    <text evidence="3">The sequence shown here is derived from an EMBL/GenBank/DDBJ whole genome shotgun (WGS) entry which is preliminary data.</text>
</comment>
<evidence type="ECO:0000259" key="2">
    <source>
        <dbReference type="Pfam" id="PF07727"/>
    </source>
</evidence>
<feature type="region of interest" description="Disordered" evidence="1">
    <location>
        <begin position="1"/>
        <end position="78"/>
    </location>
</feature>
<accession>A0A8H4QKV6</accession>
<evidence type="ECO:0000313" key="3">
    <source>
        <dbReference type="EMBL" id="KAF4612919.1"/>
    </source>
</evidence>
<protein>
    <recommendedName>
        <fullName evidence="2">Reverse transcriptase Ty1/copia-type domain-containing protein</fullName>
    </recommendedName>
</protein>
<dbReference type="EMBL" id="JAACJL010000046">
    <property type="protein sequence ID" value="KAF4612919.1"/>
    <property type="molecule type" value="Genomic_DNA"/>
</dbReference>
<feature type="domain" description="Reverse transcriptase Ty1/copia-type" evidence="2">
    <location>
        <begin position="150"/>
        <end position="257"/>
    </location>
</feature>
<dbReference type="InterPro" id="IPR013103">
    <property type="entry name" value="RVT_2"/>
</dbReference>
<sequence length="315" mass="34607">MEEEDLTLPGTNTASNIQGSAPETTTRDETVPQQPTTTESTTEDAFVTPPTSPVLQPLATTTGDVLPMPTPEAGTAPKTRPRIIYPAASRQSNRIAGKPAENLALATTNTASYDPKTDFWVPLSYSEAMSRPDLWKEPMEAEMLRMATMKVWRLAERPKGAKVMKSKWLFSVKRALERDEVEKRKARLVGVGCSLIPGVHFIESRAAAVRYESIRATLAMATVRGMYIWQADYTSAYLNAPNQVKILMEQPEGFKATSLQGYQACEGKVTIPNPNGPVYELTATVGGGKTGPGSGVGQEPIRRWRQRTQLVRHTQ</sequence>
<dbReference type="AlphaFoldDB" id="A0A8H4QKV6"/>
<feature type="compositionally biased region" description="Polar residues" evidence="1">
    <location>
        <begin position="9"/>
        <end position="24"/>
    </location>
</feature>
<evidence type="ECO:0000256" key="1">
    <source>
        <dbReference type="SAM" id="MobiDB-lite"/>
    </source>
</evidence>
<dbReference type="Pfam" id="PF07727">
    <property type="entry name" value="RVT_2"/>
    <property type="match status" value="1"/>
</dbReference>
<feature type="compositionally biased region" description="Low complexity" evidence="1">
    <location>
        <begin position="31"/>
        <end position="40"/>
    </location>
</feature>
<keyword evidence="4" id="KW-1185">Reference proteome</keyword>